<feature type="compositionally biased region" description="Polar residues" evidence="1">
    <location>
        <begin position="346"/>
        <end position="362"/>
    </location>
</feature>
<reference evidence="2" key="1">
    <citation type="submission" date="2022-07" db="EMBL/GenBank/DDBJ databases">
        <title>Draft genome sequence of Zalerion maritima ATCC 34329, a (micro)plastics degrading marine fungus.</title>
        <authorList>
            <person name="Paco A."/>
            <person name="Goncalves M.F.M."/>
            <person name="Rocha-Santos T.A.P."/>
            <person name="Alves A."/>
        </authorList>
    </citation>
    <scope>NUCLEOTIDE SEQUENCE</scope>
    <source>
        <strain evidence="2">ATCC 34329</strain>
    </source>
</reference>
<feature type="compositionally biased region" description="Low complexity" evidence="1">
    <location>
        <begin position="69"/>
        <end position="78"/>
    </location>
</feature>
<feature type="region of interest" description="Disordered" evidence="1">
    <location>
        <begin position="1"/>
        <end position="330"/>
    </location>
</feature>
<feature type="compositionally biased region" description="Low complexity" evidence="1">
    <location>
        <begin position="163"/>
        <end position="172"/>
    </location>
</feature>
<protein>
    <submittedName>
        <fullName evidence="2">GMP synthase</fullName>
    </submittedName>
</protein>
<dbReference type="EMBL" id="JAKWBI020000036">
    <property type="protein sequence ID" value="KAJ2905177.1"/>
    <property type="molecule type" value="Genomic_DNA"/>
</dbReference>
<evidence type="ECO:0000313" key="2">
    <source>
        <dbReference type="EMBL" id="KAJ2905177.1"/>
    </source>
</evidence>
<dbReference type="AlphaFoldDB" id="A0AAD5RVP7"/>
<proteinExistence type="predicted"/>
<feature type="compositionally biased region" description="Pro residues" evidence="1">
    <location>
        <begin position="173"/>
        <end position="197"/>
    </location>
</feature>
<accession>A0AAD5RVP7</accession>
<organism evidence="2 3">
    <name type="scientific">Zalerion maritima</name>
    <dbReference type="NCBI Taxonomy" id="339359"/>
    <lineage>
        <taxon>Eukaryota</taxon>
        <taxon>Fungi</taxon>
        <taxon>Dikarya</taxon>
        <taxon>Ascomycota</taxon>
        <taxon>Pezizomycotina</taxon>
        <taxon>Sordariomycetes</taxon>
        <taxon>Lulworthiomycetidae</taxon>
        <taxon>Lulworthiales</taxon>
        <taxon>Lulworthiaceae</taxon>
        <taxon>Zalerion</taxon>
    </lineage>
</organism>
<evidence type="ECO:0000256" key="1">
    <source>
        <dbReference type="SAM" id="MobiDB-lite"/>
    </source>
</evidence>
<sequence length="419" mass="42928">MPDYKDILKKGWHPEQKGATFKGQVKGLLGRSESPAQREPARPLSSLRDPNSFAPPPKRAGTAGSYTNSAASPSSSLPSAPPPPYDQQAALLAPPGQHEAPQYRHQQQEQQYGHEQQPLYAEEQDEPPPEPKPYRVDTTGLSTSHLPPPPVHRDRAGVGGVGVANIGASVTPARPPPVAPSGRAPPPALPPRLPPRNPSASLASSTSAPSPVAPVPPPSKFQLPSGSGASGQMSELKSRFGKMSSRFSSSSGSGDTRSGAGAGATPSAPSPPPAQGTTWAQKQAALRTASNFQKDPSSVSLSDARSAASTANNLRERHGEQVASGVQTAGRLNEKYGIANKVGHYTGNTSANQGAQPGNSSPGLGGYASSGNLSAAAGMLGKKKPPPPPPPKKKAMSGAAPADSGEAPPPVPMSTRPAF</sequence>
<feature type="compositionally biased region" description="Polar residues" evidence="1">
    <location>
        <begin position="222"/>
        <end position="235"/>
    </location>
</feature>
<feature type="compositionally biased region" description="Low complexity" evidence="1">
    <location>
        <begin position="241"/>
        <end position="267"/>
    </location>
</feature>
<dbReference type="Proteomes" id="UP001201980">
    <property type="component" value="Unassembled WGS sequence"/>
</dbReference>
<feature type="compositionally biased region" description="Polar residues" evidence="1">
    <location>
        <begin position="288"/>
        <end position="313"/>
    </location>
</feature>
<name>A0AAD5RVP7_9PEZI</name>
<feature type="compositionally biased region" description="Low complexity" evidence="1">
    <location>
        <begin position="86"/>
        <end position="95"/>
    </location>
</feature>
<evidence type="ECO:0000313" key="3">
    <source>
        <dbReference type="Proteomes" id="UP001201980"/>
    </source>
</evidence>
<feature type="compositionally biased region" description="Low complexity" evidence="1">
    <location>
        <begin position="103"/>
        <end position="117"/>
    </location>
</feature>
<gene>
    <name evidence="2" type="ORF">MKZ38_006083</name>
</gene>
<keyword evidence="3" id="KW-1185">Reference proteome</keyword>
<feature type="compositionally biased region" description="Low complexity" evidence="1">
    <location>
        <begin position="198"/>
        <end position="210"/>
    </location>
</feature>
<comment type="caution">
    <text evidence="2">The sequence shown here is derived from an EMBL/GenBank/DDBJ whole genome shotgun (WGS) entry which is preliminary data.</text>
</comment>
<feature type="compositionally biased region" description="Basic residues" evidence="1">
    <location>
        <begin position="381"/>
        <end position="395"/>
    </location>
</feature>
<feature type="compositionally biased region" description="Basic and acidic residues" evidence="1">
    <location>
        <begin position="1"/>
        <end position="16"/>
    </location>
</feature>
<feature type="region of interest" description="Disordered" evidence="1">
    <location>
        <begin position="342"/>
        <end position="419"/>
    </location>
</feature>